<dbReference type="PROSITE" id="PS51725">
    <property type="entry name" value="ABM"/>
    <property type="match status" value="1"/>
</dbReference>
<accession>A0A239ECY6</accession>
<keyword evidence="2" id="KW-0560">Oxidoreductase</keyword>
<evidence type="ECO:0000259" key="1">
    <source>
        <dbReference type="PROSITE" id="PS51725"/>
    </source>
</evidence>
<name>A0A239ECY6_9RHOB</name>
<dbReference type="InterPro" id="IPR007138">
    <property type="entry name" value="ABM_dom"/>
</dbReference>
<dbReference type="RefSeq" id="WP_089231734.1">
    <property type="nucleotide sequence ID" value="NZ_FZOY01000002.1"/>
</dbReference>
<dbReference type="Proteomes" id="UP000198426">
    <property type="component" value="Unassembled WGS sequence"/>
</dbReference>
<evidence type="ECO:0000313" key="2">
    <source>
        <dbReference type="EMBL" id="SNS41752.1"/>
    </source>
</evidence>
<dbReference type="GO" id="GO:0004497">
    <property type="term" value="F:monooxygenase activity"/>
    <property type="evidence" value="ECO:0007669"/>
    <property type="project" value="UniProtKB-KW"/>
</dbReference>
<gene>
    <name evidence="2" type="ORF">SAMN05421757_10258</name>
</gene>
<sequence>MGVRLTGHFDVPADRLAAVTRALLDHIRLTRAEPGCRLFDVQADPEVPGRFTVSEEFVDRAAFEAHQARIAGSDWASASEGIARHYRIEETDA</sequence>
<protein>
    <submittedName>
        <fullName evidence="2">Quinol monooxygenase YgiN</fullName>
    </submittedName>
</protein>
<organism evidence="2 3">
    <name type="scientific">Tropicimonas sediminicola</name>
    <dbReference type="NCBI Taxonomy" id="1031541"/>
    <lineage>
        <taxon>Bacteria</taxon>
        <taxon>Pseudomonadati</taxon>
        <taxon>Pseudomonadota</taxon>
        <taxon>Alphaproteobacteria</taxon>
        <taxon>Rhodobacterales</taxon>
        <taxon>Roseobacteraceae</taxon>
        <taxon>Tropicimonas</taxon>
    </lineage>
</organism>
<dbReference type="SUPFAM" id="SSF54909">
    <property type="entry name" value="Dimeric alpha+beta barrel"/>
    <property type="match status" value="1"/>
</dbReference>
<keyword evidence="3" id="KW-1185">Reference proteome</keyword>
<reference evidence="2 3" key="1">
    <citation type="submission" date="2017-06" db="EMBL/GenBank/DDBJ databases">
        <authorList>
            <person name="Kim H.J."/>
            <person name="Triplett B.A."/>
        </authorList>
    </citation>
    <scope>NUCLEOTIDE SEQUENCE [LARGE SCALE GENOMIC DNA]</scope>
    <source>
        <strain evidence="2 3">DSM 29339</strain>
    </source>
</reference>
<dbReference type="InterPro" id="IPR011008">
    <property type="entry name" value="Dimeric_a/b-barrel"/>
</dbReference>
<dbReference type="AlphaFoldDB" id="A0A239ECY6"/>
<dbReference type="Gene3D" id="3.30.70.100">
    <property type="match status" value="1"/>
</dbReference>
<proteinExistence type="predicted"/>
<dbReference type="EMBL" id="FZOY01000002">
    <property type="protein sequence ID" value="SNS41752.1"/>
    <property type="molecule type" value="Genomic_DNA"/>
</dbReference>
<evidence type="ECO:0000313" key="3">
    <source>
        <dbReference type="Proteomes" id="UP000198426"/>
    </source>
</evidence>
<dbReference type="Pfam" id="PF03992">
    <property type="entry name" value="ABM"/>
    <property type="match status" value="1"/>
</dbReference>
<keyword evidence="2" id="KW-0503">Monooxygenase</keyword>
<dbReference type="OrthoDB" id="9797178at2"/>
<feature type="domain" description="ABM" evidence="1">
    <location>
        <begin position="3"/>
        <end position="93"/>
    </location>
</feature>